<gene>
    <name evidence="3" type="ORF">GIS00_08715</name>
</gene>
<dbReference type="InterPro" id="IPR015168">
    <property type="entry name" value="SsuA/THI5"/>
</dbReference>
<dbReference type="AlphaFoldDB" id="A0A7K1FMC8"/>
<name>A0A7K1FMC8_9ACTN</name>
<evidence type="ECO:0000256" key="1">
    <source>
        <dbReference type="SAM" id="MobiDB-lite"/>
    </source>
</evidence>
<feature type="compositionally biased region" description="Low complexity" evidence="1">
    <location>
        <begin position="19"/>
        <end position="63"/>
    </location>
</feature>
<organism evidence="3 4">
    <name type="scientific">Nakamurella alba</name>
    <dbReference type="NCBI Taxonomy" id="2665158"/>
    <lineage>
        <taxon>Bacteria</taxon>
        <taxon>Bacillati</taxon>
        <taxon>Actinomycetota</taxon>
        <taxon>Actinomycetes</taxon>
        <taxon>Nakamurellales</taxon>
        <taxon>Nakamurellaceae</taxon>
        <taxon>Nakamurella</taxon>
    </lineage>
</organism>
<keyword evidence="4" id="KW-1185">Reference proteome</keyword>
<feature type="region of interest" description="Disordered" evidence="1">
    <location>
        <begin position="19"/>
        <end position="68"/>
    </location>
</feature>
<dbReference type="InterPro" id="IPR027939">
    <property type="entry name" value="NMT1/THI5"/>
</dbReference>
<reference evidence="3 4" key="1">
    <citation type="submission" date="2019-11" db="EMBL/GenBank/DDBJ databases">
        <authorList>
            <person name="Jiang L.-Q."/>
        </authorList>
    </citation>
    <scope>NUCLEOTIDE SEQUENCE [LARGE SCALE GENOMIC DNA]</scope>
    <source>
        <strain evidence="3 4">YIM 132087</strain>
    </source>
</reference>
<proteinExistence type="predicted"/>
<dbReference type="PANTHER" id="PTHR31528:SF15">
    <property type="entry name" value="RIBOFLAVIN-BINDING PROTEIN RIBY"/>
    <property type="match status" value="1"/>
</dbReference>
<dbReference type="PANTHER" id="PTHR31528">
    <property type="entry name" value="4-AMINO-5-HYDROXYMETHYL-2-METHYLPYRIMIDINE PHOSPHATE SYNTHASE THI11-RELATED"/>
    <property type="match status" value="1"/>
</dbReference>
<dbReference type="Proteomes" id="UP000460221">
    <property type="component" value="Unassembled WGS sequence"/>
</dbReference>
<dbReference type="PROSITE" id="PS51257">
    <property type="entry name" value="PROKAR_LIPOPROTEIN"/>
    <property type="match status" value="1"/>
</dbReference>
<evidence type="ECO:0000313" key="3">
    <source>
        <dbReference type="EMBL" id="MTD14024.1"/>
    </source>
</evidence>
<protein>
    <submittedName>
        <fullName evidence="3">ABC transporter substrate-binding protein</fullName>
    </submittedName>
</protein>
<dbReference type="EMBL" id="WLYK01000002">
    <property type="protein sequence ID" value="MTD14024.1"/>
    <property type="molecule type" value="Genomic_DNA"/>
</dbReference>
<evidence type="ECO:0000313" key="4">
    <source>
        <dbReference type="Proteomes" id="UP000460221"/>
    </source>
</evidence>
<accession>A0A7K1FMC8</accession>
<dbReference type="GO" id="GO:0009228">
    <property type="term" value="P:thiamine biosynthetic process"/>
    <property type="evidence" value="ECO:0007669"/>
    <property type="project" value="InterPro"/>
</dbReference>
<sequence>MRAAGLSAAAGVLAACGSDETPATTSSSAATTAGSSAGTSTSASAETSMSSATSEGTASATGSATGGAGPSVAPGTYGTIALQLSWIKNIEFAGEFFADSKGYYTQAGFEKVDLVSGPVDSADALVFANSVDIGLSAPDATARLVSEQGAPLKIIGSTFQKNPFCILSLEEGKPIRTPEDLKGKKIGIQTGTNQSIFAGFLSANGIDASELEQVAVGFEPTPLTAGEVDGFMAYLTNEPFIVKADGKTPVTLSFADNGLPLTAETFTVTEETITSKRDMLKAFLWAEIKGWNDAVADPAGSAKLAVETYGSDLGLDIPGQTEQAEAQNTLVVSDETKTNGLFTISDTLMGQIGEALVAVGITDVTTDQLFDLSLLEEVYAEYPDLIVG</sequence>
<comment type="caution">
    <text evidence="3">The sequence shown here is derived from an EMBL/GenBank/DDBJ whole genome shotgun (WGS) entry which is preliminary data.</text>
</comment>
<evidence type="ECO:0000259" key="2">
    <source>
        <dbReference type="Pfam" id="PF09084"/>
    </source>
</evidence>
<dbReference type="SUPFAM" id="SSF53850">
    <property type="entry name" value="Periplasmic binding protein-like II"/>
    <property type="match status" value="1"/>
</dbReference>
<feature type="domain" description="SsuA/THI5-like" evidence="2">
    <location>
        <begin position="89"/>
        <end position="299"/>
    </location>
</feature>
<dbReference type="Gene3D" id="3.40.190.10">
    <property type="entry name" value="Periplasmic binding protein-like II"/>
    <property type="match status" value="2"/>
</dbReference>
<dbReference type="Pfam" id="PF09084">
    <property type="entry name" value="NMT1"/>
    <property type="match status" value="1"/>
</dbReference>